<dbReference type="EMBL" id="BGPR01000214">
    <property type="protein sequence ID" value="GBM05324.1"/>
    <property type="molecule type" value="Genomic_DNA"/>
</dbReference>
<reference evidence="1 2" key="1">
    <citation type="journal article" date="2019" name="Sci. Rep.">
        <title>Orb-weaving spider Araneus ventricosus genome elucidates the spidroin gene catalogue.</title>
        <authorList>
            <person name="Kono N."/>
            <person name="Nakamura H."/>
            <person name="Ohtoshi R."/>
            <person name="Moran D.A.P."/>
            <person name="Shinohara A."/>
            <person name="Yoshida Y."/>
            <person name="Fujiwara M."/>
            <person name="Mori M."/>
            <person name="Tomita M."/>
            <person name="Arakawa K."/>
        </authorList>
    </citation>
    <scope>NUCLEOTIDE SEQUENCE [LARGE SCALE GENOMIC DNA]</scope>
</reference>
<proteinExistence type="predicted"/>
<sequence>MTSFDSTREIREQGFKPTFKVQEQVYHRISSLQLQTNEEPKFLLIYFIADHEKQVELLSDAIPGIVSQLQDMLHQHYSYVQSLKYAMEKITPELKVVIHADKVPSGEYEEI</sequence>
<keyword evidence="2" id="KW-1185">Reference proteome</keyword>
<dbReference type="AlphaFoldDB" id="A0A4Y2CN10"/>
<dbReference type="Proteomes" id="UP000499080">
    <property type="component" value="Unassembled WGS sequence"/>
</dbReference>
<dbReference type="OrthoDB" id="6466459at2759"/>
<name>A0A4Y2CN10_ARAVE</name>
<dbReference type="PANTHER" id="PTHR45786">
    <property type="entry name" value="DNA BINDING PROTEIN-LIKE"/>
    <property type="match status" value="1"/>
</dbReference>
<comment type="caution">
    <text evidence="1">The sequence shown here is derived from an EMBL/GenBank/DDBJ whole genome shotgun (WGS) entry which is preliminary data.</text>
</comment>
<gene>
    <name evidence="1" type="ORF">AVEN_46866_1</name>
</gene>
<evidence type="ECO:0000313" key="1">
    <source>
        <dbReference type="EMBL" id="GBM05324.1"/>
    </source>
</evidence>
<evidence type="ECO:0000313" key="2">
    <source>
        <dbReference type="Proteomes" id="UP000499080"/>
    </source>
</evidence>
<organism evidence="1 2">
    <name type="scientific">Araneus ventricosus</name>
    <name type="common">Orbweaver spider</name>
    <name type="synonym">Epeira ventricosa</name>
    <dbReference type="NCBI Taxonomy" id="182803"/>
    <lineage>
        <taxon>Eukaryota</taxon>
        <taxon>Metazoa</taxon>
        <taxon>Ecdysozoa</taxon>
        <taxon>Arthropoda</taxon>
        <taxon>Chelicerata</taxon>
        <taxon>Arachnida</taxon>
        <taxon>Araneae</taxon>
        <taxon>Araneomorphae</taxon>
        <taxon>Entelegynae</taxon>
        <taxon>Araneoidea</taxon>
        <taxon>Araneidae</taxon>
        <taxon>Araneus</taxon>
    </lineage>
</organism>
<protein>
    <submittedName>
        <fullName evidence="1">Uncharacterized protein</fullName>
    </submittedName>
</protein>
<dbReference type="PANTHER" id="PTHR45786:SF74">
    <property type="entry name" value="ATP-DEPENDENT DNA HELICASE"/>
    <property type="match status" value="1"/>
</dbReference>
<accession>A0A4Y2CN10</accession>